<feature type="region of interest" description="Disordered" evidence="1">
    <location>
        <begin position="220"/>
        <end position="267"/>
    </location>
</feature>
<protein>
    <submittedName>
        <fullName evidence="2">Uncharacterized protein</fullName>
    </submittedName>
</protein>
<sequence length="538" mass="62224">MRHHRRCLLERFMESFGPDRRCVSVVRKVRSHPCVLYTMKVSVKKACVFWSHRNSPRFIPNWRVPTYAIVLCRAVEHDQVEQVVHRSGGPGEPDRQAVLTCFKQADYYIHESRRERGAIEAEGSSAPRRREVAVIRGMAGGCGLTVTSHVEHLVVRLHGLLFRLAAPAVAVEIRFSERWFCLPKGWKEEGLFAEDGLHFVDIAAPLENLARKLYDMRKQEDQEMERRQSETEEEKERRLQEEEAMRKQEEEVMRKREEEWRKMRKREEEERRRELAVARMTPTYPPVSDVVLRKTGMTQPAVVSMLNLTMNNKNQVVCKCIKEEGLQDMLRRALNCDYILPISKTTPPSTSTLSGSSLEVLGYVESYCLLGYYGFVPWTSRFMDESGRMLSPVMMLSQSVKKVLTIIFLVDKFNILLDDGLTISGYFESSVDIHCDDISCSELLTTDWRHHFLCQNIDGEVTIPFSTLLVQLKKKLQLQLTDEELDIYASSVIDAEVENDKFVPHHQQSESGLLPTKPKHELAEVALNDYRLLFSNPW</sequence>
<evidence type="ECO:0000313" key="2">
    <source>
        <dbReference type="EMBL" id="KAF8733046.1"/>
    </source>
</evidence>
<gene>
    <name evidence="2" type="ORF">HU200_015405</name>
</gene>
<proteinExistence type="predicted"/>
<dbReference type="EMBL" id="JACEFO010001603">
    <property type="protein sequence ID" value="KAF8733046.1"/>
    <property type="molecule type" value="Genomic_DNA"/>
</dbReference>
<comment type="caution">
    <text evidence="2">The sequence shown here is derived from an EMBL/GenBank/DDBJ whole genome shotgun (WGS) entry which is preliminary data.</text>
</comment>
<dbReference type="CDD" id="cd22249">
    <property type="entry name" value="UDM1_RNF168_RNF169-like"/>
    <property type="match status" value="1"/>
</dbReference>
<reference evidence="2" key="1">
    <citation type="submission" date="2020-07" db="EMBL/GenBank/DDBJ databases">
        <title>Genome sequence and genetic diversity analysis of an under-domesticated orphan crop, white fonio (Digitaria exilis).</title>
        <authorList>
            <person name="Bennetzen J.L."/>
            <person name="Chen S."/>
            <person name="Ma X."/>
            <person name="Wang X."/>
            <person name="Yssel A.E.J."/>
            <person name="Chaluvadi S.R."/>
            <person name="Johnson M."/>
            <person name="Gangashetty P."/>
            <person name="Hamidou F."/>
            <person name="Sanogo M.D."/>
            <person name="Zwaenepoel A."/>
            <person name="Wallace J."/>
            <person name="Van De Peer Y."/>
            <person name="Van Deynze A."/>
        </authorList>
    </citation>
    <scope>NUCLEOTIDE SEQUENCE</scope>
    <source>
        <tissue evidence="2">Leaves</tissue>
    </source>
</reference>
<dbReference type="Proteomes" id="UP000636709">
    <property type="component" value="Unassembled WGS sequence"/>
</dbReference>
<evidence type="ECO:0000313" key="3">
    <source>
        <dbReference type="Proteomes" id="UP000636709"/>
    </source>
</evidence>
<accession>A0A835KJN5</accession>
<dbReference type="OrthoDB" id="691119at2759"/>
<keyword evidence="3" id="KW-1185">Reference proteome</keyword>
<name>A0A835KJN5_9POAL</name>
<dbReference type="AlphaFoldDB" id="A0A835KJN5"/>
<evidence type="ECO:0000256" key="1">
    <source>
        <dbReference type="SAM" id="MobiDB-lite"/>
    </source>
</evidence>
<organism evidence="2 3">
    <name type="scientific">Digitaria exilis</name>
    <dbReference type="NCBI Taxonomy" id="1010633"/>
    <lineage>
        <taxon>Eukaryota</taxon>
        <taxon>Viridiplantae</taxon>
        <taxon>Streptophyta</taxon>
        <taxon>Embryophyta</taxon>
        <taxon>Tracheophyta</taxon>
        <taxon>Spermatophyta</taxon>
        <taxon>Magnoliopsida</taxon>
        <taxon>Liliopsida</taxon>
        <taxon>Poales</taxon>
        <taxon>Poaceae</taxon>
        <taxon>PACMAD clade</taxon>
        <taxon>Panicoideae</taxon>
        <taxon>Panicodae</taxon>
        <taxon>Paniceae</taxon>
        <taxon>Anthephorinae</taxon>
        <taxon>Digitaria</taxon>
    </lineage>
</organism>